<evidence type="ECO:0000313" key="4">
    <source>
        <dbReference type="Proteomes" id="UP000226420"/>
    </source>
</evidence>
<dbReference type="InterPro" id="IPR050902">
    <property type="entry name" value="ABC_Transporter_SBP"/>
</dbReference>
<feature type="chain" id="PRO_5042586314" evidence="1">
    <location>
        <begin position="22"/>
        <end position="368"/>
    </location>
</feature>
<comment type="caution">
    <text evidence="3">The sequence shown here is derived from an EMBL/GenBank/DDBJ whole genome shotgun (WGS) entry which is preliminary data.</text>
</comment>
<dbReference type="Pfam" id="PF01497">
    <property type="entry name" value="Peripla_BP_2"/>
    <property type="match status" value="1"/>
</dbReference>
<dbReference type="PANTHER" id="PTHR30535:SF34">
    <property type="entry name" value="MOLYBDATE-BINDING PROTEIN MOLA"/>
    <property type="match status" value="1"/>
</dbReference>
<reference evidence="3 4" key="1">
    <citation type="submission" date="2016-10" db="EMBL/GenBank/DDBJ databases">
        <authorList>
            <person name="Varghese N."/>
            <person name="Submissions S."/>
        </authorList>
    </citation>
    <scope>NUCLEOTIDE SEQUENCE [LARGE SCALE GENOMIC DNA]</scope>
    <source>
        <strain evidence="3 4">DSM 5563</strain>
    </source>
</reference>
<accession>A0AAJ5BG71</accession>
<dbReference type="EMBL" id="FOLW01000002">
    <property type="protein sequence ID" value="SFC30506.1"/>
    <property type="molecule type" value="Genomic_DNA"/>
</dbReference>
<dbReference type="InterPro" id="IPR002491">
    <property type="entry name" value="ABC_transptr_periplasmic_BD"/>
</dbReference>
<gene>
    <name evidence="3" type="ORF">SAMN02745723_10218</name>
</gene>
<dbReference type="Gene3D" id="3.40.50.1980">
    <property type="entry name" value="Nitrogenase molybdenum iron protein domain"/>
    <property type="match status" value="2"/>
</dbReference>
<evidence type="ECO:0000259" key="2">
    <source>
        <dbReference type="PROSITE" id="PS50983"/>
    </source>
</evidence>
<name>A0AAJ5BG71_9GAMM</name>
<dbReference type="AlphaFoldDB" id="A0AAJ5BG71"/>
<feature type="signal peptide" evidence="1">
    <location>
        <begin position="1"/>
        <end position="21"/>
    </location>
</feature>
<organism evidence="3 4">
    <name type="scientific">Pragia fontium DSM 5563 = ATCC 49100</name>
    <dbReference type="NCBI Taxonomy" id="1122977"/>
    <lineage>
        <taxon>Bacteria</taxon>
        <taxon>Pseudomonadati</taxon>
        <taxon>Pseudomonadota</taxon>
        <taxon>Gammaproteobacteria</taxon>
        <taxon>Enterobacterales</taxon>
        <taxon>Budviciaceae</taxon>
        <taxon>Pragia</taxon>
    </lineage>
</organism>
<dbReference type="RefSeq" id="WP_074820661.1">
    <property type="nucleotide sequence ID" value="NZ_FOLW01000002.1"/>
</dbReference>
<dbReference type="PANTHER" id="PTHR30535">
    <property type="entry name" value="VITAMIN B12-BINDING PROTEIN"/>
    <property type="match status" value="1"/>
</dbReference>
<evidence type="ECO:0000256" key="1">
    <source>
        <dbReference type="SAM" id="SignalP"/>
    </source>
</evidence>
<sequence length="368" mass="41047">MNNRLLKLLLIFIFSISTAYASEWPKEVTDILGNKVVVTQKPQRVVLASGYSFVALSFVHEDPASVLIGWGSELKKFDTATYELYKKAFPKLATLKTIGSGSGDELSVETILSLSPDLVIFEAWQAPRSQALIALLRKSHIPVVFVDFYQSPLENTLPSVRLLGQLLDREQQTEQLIAFYQSHMERLTSRLNDPKIEHPRVLLHAYPGVWECCWTSGAGGVGEYITLFKGINVGADKFPTGNGGQLSLEYLIQKNPQVYIATGHSGVDPNKALPLGTGVDMALSQRQLSKLVAEKGLNTFDAVQNGRVYGFWNYFSGSPLNIVGAEVMAKWIQPELYQDVDPQKTMDEMNQRFLPVTLTGTYWLTLQR</sequence>
<dbReference type="SUPFAM" id="SSF53807">
    <property type="entry name" value="Helical backbone' metal receptor"/>
    <property type="match status" value="1"/>
</dbReference>
<keyword evidence="1" id="KW-0732">Signal</keyword>
<evidence type="ECO:0000313" key="3">
    <source>
        <dbReference type="EMBL" id="SFC30506.1"/>
    </source>
</evidence>
<protein>
    <submittedName>
        <fullName evidence="3">Iron complex transport system substrate-binding protein</fullName>
    </submittedName>
</protein>
<feature type="domain" description="Fe/B12 periplasmic-binding" evidence="2">
    <location>
        <begin position="44"/>
        <end position="340"/>
    </location>
</feature>
<dbReference type="Proteomes" id="UP000226420">
    <property type="component" value="Unassembled WGS sequence"/>
</dbReference>
<proteinExistence type="predicted"/>
<dbReference type="PROSITE" id="PS50983">
    <property type="entry name" value="FE_B12_PBP"/>
    <property type="match status" value="1"/>
</dbReference>